<dbReference type="EMBL" id="QFQD01000003">
    <property type="protein sequence ID" value="PZQ85430.1"/>
    <property type="molecule type" value="Genomic_DNA"/>
</dbReference>
<gene>
    <name evidence="3" type="ORF">DI549_01755</name>
</gene>
<organism evidence="3 4">
    <name type="scientific">Ancylobacter novellus</name>
    <name type="common">Thiobacillus novellus</name>
    <dbReference type="NCBI Taxonomy" id="921"/>
    <lineage>
        <taxon>Bacteria</taxon>
        <taxon>Pseudomonadati</taxon>
        <taxon>Pseudomonadota</taxon>
        <taxon>Alphaproteobacteria</taxon>
        <taxon>Hyphomicrobiales</taxon>
        <taxon>Xanthobacteraceae</taxon>
        <taxon>Ancylobacter</taxon>
    </lineage>
</organism>
<accession>A0A2W5TGT7</accession>
<evidence type="ECO:0000313" key="3">
    <source>
        <dbReference type="EMBL" id="PZQ85430.1"/>
    </source>
</evidence>
<sequence>MKPVLLMAAAVILSACSGPPAIESAANPSDAGSPVPTLRYVPVTAGTVDYRPVDPKPWTERNERVAPKTGGE</sequence>
<evidence type="ECO:0000313" key="4">
    <source>
        <dbReference type="Proteomes" id="UP000248887"/>
    </source>
</evidence>
<keyword evidence="2" id="KW-0732">Signal</keyword>
<feature type="signal peptide" evidence="2">
    <location>
        <begin position="1"/>
        <end position="17"/>
    </location>
</feature>
<feature type="compositionally biased region" description="Basic and acidic residues" evidence="1">
    <location>
        <begin position="51"/>
        <end position="72"/>
    </location>
</feature>
<dbReference type="AlphaFoldDB" id="A0A2W5TGT7"/>
<evidence type="ECO:0000256" key="2">
    <source>
        <dbReference type="SAM" id="SignalP"/>
    </source>
</evidence>
<dbReference type="PROSITE" id="PS51257">
    <property type="entry name" value="PROKAR_LIPOPROTEIN"/>
    <property type="match status" value="1"/>
</dbReference>
<protein>
    <recommendedName>
        <fullName evidence="5">Lipoprotein</fullName>
    </recommendedName>
</protein>
<name>A0A2W5TGT7_ANCNO</name>
<comment type="caution">
    <text evidence="3">The sequence shown here is derived from an EMBL/GenBank/DDBJ whole genome shotgun (WGS) entry which is preliminary data.</text>
</comment>
<evidence type="ECO:0000256" key="1">
    <source>
        <dbReference type="SAM" id="MobiDB-lite"/>
    </source>
</evidence>
<proteinExistence type="predicted"/>
<feature type="chain" id="PRO_5016068244" description="Lipoprotein" evidence="2">
    <location>
        <begin position="18"/>
        <end position="72"/>
    </location>
</feature>
<feature type="region of interest" description="Disordered" evidence="1">
    <location>
        <begin position="49"/>
        <end position="72"/>
    </location>
</feature>
<dbReference type="Proteomes" id="UP000248887">
    <property type="component" value="Unassembled WGS sequence"/>
</dbReference>
<reference evidence="3 4" key="1">
    <citation type="submission" date="2017-08" db="EMBL/GenBank/DDBJ databases">
        <title>Infants hospitalized years apart are colonized by the same room-sourced microbial strains.</title>
        <authorList>
            <person name="Brooks B."/>
            <person name="Olm M.R."/>
            <person name="Firek B.A."/>
            <person name="Baker R."/>
            <person name="Thomas B.C."/>
            <person name="Morowitz M.J."/>
            <person name="Banfield J.F."/>
        </authorList>
    </citation>
    <scope>NUCLEOTIDE SEQUENCE [LARGE SCALE GENOMIC DNA]</scope>
    <source>
        <strain evidence="3">S2_005_001_R2_27</strain>
    </source>
</reference>
<evidence type="ECO:0008006" key="5">
    <source>
        <dbReference type="Google" id="ProtNLM"/>
    </source>
</evidence>